<dbReference type="GO" id="GO:0020037">
    <property type="term" value="F:heme binding"/>
    <property type="evidence" value="ECO:0007669"/>
    <property type="project" value="UniProtKB-UniRule"/>
</dbReference>
<feature type="transmembrane region" description="Helical" evidence="18">
    <location>
        <begin position="724"/>
        <end position="744"/>
    </location>
</feature>
<keyword evidence="21" id="KW-1185">Reference proteome</keyword>
<reference evidence="20 21" key="1">
    <citation type="submission" date="2019-02" db="EMBL/GenBank/DDBJ databases">
        <title>Genome sequencing of the rare red list fungi Bondarzewia mesenterica.</title>
        <authorList>
            <person name="Buettner E."/>
            <person name="Kellner H."/>
        </authorList>
    </citation>
    <scope>NUCLEOTIDE SEQUENCE [LARGE SCALE GENOMIC DNA]</scope>
    <source>
        <strain evidence="20 21">DSM 108281</strain>
    </source>
</reference>
<feature type="binding site" description="axial binding residue" evidence="14">
    <location>
        <position position="220"/>
    </location>
    <ligand>
        <name>heme b</name>
        <dbReference type="ChEBI" id="CHEBI:60344"/>
    </ligand>
    <ligandPart>
        <name>Fe</name>
        <dbReference type="ChEBI" id="CHEBI:18248"/>
    </ligandPart>
</feature>
<dbReference type="SUPFAM" id="SSF103473">
    <property type="entry name" value="MFS general substrate transporter"/>
    <property type="match status" value="2"/>
</dbReference>
<name>A0A4S4LJ94_9AGAM</name>
<dbReference type="Pfam" id="PF07690">
    <property type="entry name" value="MFS_1"/>
    <property type="match status" value="1"/>
</dbReference>
<feature type="binding site" evidence="14">
    <location>
        <position position="238"/>
    </location>
    <ligand>
        <name>Ca(2+)</name>
        <dbReference type="ChEBI" id="CHEBI:29108"/>
        <label>2</label>
    </ligand>
</feature>
<keyword evidence="16" id="KW-1015">Disulfide bond</keyword>
<protein>
    <recommendedName>
        <fullName evidence="17">Peroxidase</fullName>
        <ecNumber evidence="17">1.11.1.-</ecNumber>
    </recommendedName>
</protein>
<feature type="transmembrane region" description="Helical" evidence="18">
    <location>
        <begin position="844"/>
        <end position="864"/>
    </location>
</feature>
<dbReference type="GO" id="GO:0022857">
    <property type="term" value="F:transmembrane transporter activity"/>
    <property type="evidence" value="ECO:0007669"/>
    <property type="project" value="InterPro"/>
</dbReference>
<keyword evidence="6 18" id="KW-0812">Transmembrane</keyword>
<evidence type="ECO:0000256" key="17">
    <source>
        <dbReference type="RuleBase" id="RU363051"/>
    </source>
</evidence>
<dbReference type="InterPro" id="IPR002016">
    <property type="entry name" value="Haem_peroxidase"/>
</dbReference>
<dbReference type="FunFam" id="1.20.1250.20:FF:000013">
    <property type="entry name" value="MFS general substrate transporter"/>
    <property type="match status" value="1"/>
</dbReference>
<feature type="binding site" evidence="14">
    <location>
        <position position="125"/>
    </location>
    <ligand>
        <name>Ca(2+)</name>
        <dbReference type="ChEBI" id="CHEBI:29108"/>
        <label>1</label>
    </ligand>
</feature>
<dbReference type="InterPro" id="IPR001621">
    <property type="entry name" value="Ligninase"/>
</dbReference>
<dbReference type="Proteomes" id="UP000310158">
    <property type="component" value="Unassembled WGS sequence"/>
</dbReference>
<dbReference type="InterPro" id="IPR036259">
    <property type="entry name" value="MFS_trans_sf"/>
</dbReference>
<evidence type="ECO:0000256" key="15">
    <source>
        <dbReference type="PIRSR" id="PIRSR601621-3"/>
    </source>
</evidence>
<keyword evidence="12" id="KW-0325">Glycoprotein</keyword>
<keyword evidence="8 18" id="KW-1133">Transmembrane helix</keyword>
<feature type="site" description="Transition state stabilizer" evidence="15">
    <location>
        <position position="102"/>
    </location>
</feature>
<feature type="active site" description="Proton acceptor" evidence="13">
    <location>
        <position position="106"/>
    </location>
</feature>
<dbReference type="Gene3D" id="1.10.420.10">
    <property type="entry name" value="Peroxidase, domain 2"/>
    <property type="match status" value="1"/>
</dbReference>
<accession>A0A4S4LJ94</accession>
<dbReference type="InterPro" id="IPR019794">
    <property type="entry name" value="Peroxidases_AS"/>
</dbReference>
<sequence>MFSFTQCGTAGEHDENDQSSLDLMKGLHYLQPTHADMSFKAILALAALVVSVVAAPKRHVSCGGGRKASNAACCTWFNVLDDIQANLFDGGQCGEEVHESLRLTFHDAIGFSKKLTREGKFGGGGADANNGVDGIVEVQRPFALAHKVSFGDFIQFAGAVGVSNCAGGPRLEFLAGRSNISRPSPDLLVPEPSDSADSIFARFVDAGFSITDTVDLLISHTVAAQDHVDSTIPGSPFDSTSSSFDSQFFVETLLAGDLFPGNGSNVGEVQSPLAGEFRLQSDFAIVRDARSACRWQSFITDHSAMVSKFEKVMSRLAVVGHNRNALVDCSEVIPVPKAVKLPAVTLPAGKTLRDVQAACRATPFPRLATAPGPATSVALVFVCFFVTVLAGADLYFGQSSFLNSYYHLLPSFRSWVEDKEAAFFRFYPLSRVRSFLRPPVGSMMSSIRVPGDADEKKSGSSVDRVEGIVSQESYGNVLLGDARKSAERKLVRKLDRRLLPTIVVIFLMNYIDRTAVTAARLKGLEQDLGLKDIQYNAVLAILYASYCPAQIPSNMILNRITRLEDSSAFVIKTQGPHDLCQAAFYPGAIYLLSRWYTRKVCTFYTSCRDYVQPGDISGTRFSFRHTIWRSHDIQCLRESDGCRNSFRNGGSPWHPSLEMAVLHRGVNHDVSRFLDHPHNTRWLSPAERRLAQVRLAEDAGEADEDTAHDSAWNGFMMAVKDPKVSIFALMTCSQLLGLSFVNFFPTLTATLGFNTTISLLLAAPPWVFGTIVCCLNAWHADKTGERFFHISGWWWGVMIGYIIGISTMSTGGRYVSMFLMTAGFALTLVWVSNAIPRPPAKRSAAIGIVNGFGNIGNLIGSFTWKAEWGPDYHPSMIISLVALAISSSLALLLRQMLVRDNARLAASELGALSEANRERVAEAARLEGISIQDALQRKKGFRYLY</sequence>
<dbReference type="SUPFAM" id="SSF48113">
    <property type="entry name" value="Heme-dependent peroxidases"/>
    <property type="match status" value="1"/>
</dbReference>
<dbReference type="CDD" id="cd00692">
    <property type="entry name" value="ligninase"/>
    <property type="match status" value="1"/>
</dbReference>
<comment type="cofactor">
    <cofactor evidence="14 17">
        <name>Ca(2+)</name>
        <dbReference type="ChEBI" id="CHEBI:29108"/>
    </cofactor>
    <text evidence="14 17">Binds 2 calcium ions per subunit.</text>
</comment>
<comment type="subcellular location">
    <subcellularLocation>
        <location evidence="1">Membrane</location>
        <topology evidence="1">Multi-pass membrane protein</topology>
    </subcellularLocation>
</comment>
<feature type="disulfide bond" evidence="16">
    <location>
        <begin position="93"/>
        <end position="165"/>
    </location>
</feature>
<evidence type="ECO:0000256" key="3">
    <source>
        <dbReference type="ARBA" id="ARBA00022448"/>
    </source>
</evidence>
<keyword evidence="7 14" id="KW-0479">Metal-binding</keyword>
<dbReference type="GO" id="GO:0046872">
    <property type="term" value="F:metal ion binding"/>
    <property type="evidence" value="ECO:0007669"/>
    <property type="project" value="UniProtKB-UniRule"/>
</dbReference>
<dbReference type="GO" id="GO:0004601">
    <property type="term" value="F:peroxidase activity"/>
    <property type="evidence" value="ECO:0007669"/>
    <property type="project" value="UniProtKB-KW"/>
</dbReference>
<feature type="transmembrane region" description="Helical" evidence="18">
    <location>
        <begin position="756"/>
        <end position="778"/>
    </location>
</feature>
<evidence type="ECO:0000256" key="10">
    <source>
        <dbReference type="ARBA" id="ARBA00023004"/>
    </source>
</evidence>
<keyword evidence="5 14" id="KW-0349">Heme</keyword>
<dbReference type="AlphaFoldDB" id="A0A4S4LJ94"/>
<keyword evidence="11 18" id="KW-0472">Membrane</keyword>
<evidence type="ECO:0000256" key="18">
    <source>
        <dbReference type="SAM" id="Phobius"/>
    </source>
</evidence>
<dbReference type="PANTHER" id="PTHR43791">
    <property type="entry name" value="PERMEASE-RELATED"/>
    <property type="match status" value="1"/>
</dbReference>
<feature type="binding site" evidence="14">
    <location>
        <position position="127"/>
    </location>
    <ligand>
        <name>Ca(2+)</name>
        <dbReference type="ChEBI" id="CHEBI:29108"/>
        <label>1</label>
    </ligand>
</feature>
<evidence type="ECO:0000256" key="12">
    <source>
        <dbReference type="ARBA" id="ARBA00023180"/>
    </source>
</evidence>
<dbReference type="PRINTS" id="PR00462">
    <property type="entry name" value="LIGNINASE"/>
</dbReference>
<evidence type="ECO:0000259" key="19">
    <source>
        <dbReference type="PROSITE" id="PS50873"/>
    </source>
</evidence>
<evidence type="ECO:0000256" key="7">
    <source>
        <dbReference type="ARBA" id="ARBA00022723"/>
    </source>
</evidence>
<feature type="disulfide bond" evidence="16">
    <location>
        <begin position="293"/>
        <end position="359"/>
    </location>
</feature>
<feature type="disulfide bond" evidence="16">
    <location>
        <begin position="62"/>
        <end position="74"/>
    </location>
</feature>
<comment type="similarity">
    <text evidence="2 17">Belongs to the peroxidase family. Ligninase subfamily.</text>
</comment>
<dbReference type="EC" id="1.11.1.-" evidence="17"/>
<evidence type="ECO:0000313" key="21">
    <source>
        <dbReference type="Proteomes" id="UP000310158"/>
    </source>
</evidence>
<dbReference type="PROSITE" id="PS50873">
    <property type="entry name" value="PEROXIDASE_4"/>
    <property type="match status" value="1"/>
</dbReference>
<feature type="domain" description="Plant heme peroxidase family profile" evidence="19">
    <location>
        <begin position="74"/>
        <end position="363"/>
    </location>
</feature>
<comment type="caution">
    <text evidence="20">The sequence shown here is derived from an EMBL/GenBank/DDBJ whole genome shotgun (WGS) entry which is preliminary data.</text>
</comment>
<evidence type="ECO:0000256" key="13">
    <source>
        <dbReference type="PIRSR" id="PIRSR601621-1"/>
    </source>
</evidence>
<dbReference type="Gene3D" id="1.20.1250.20">
    <property type="entry name" value="MFS general substrate transporter like domains"/>
    <property type="match status" value="2"/>
</dbReference>
<feature type="disulfide bond" evidence="16">
    <location>
        <begin position="73"/>
        <end position="329"/>
    </location>
</feature>
<feature type="transmembrane region" description="Helical" evidence="18">
    <location>
        <begin position="376"/>
        <end position="396"/>
    </location>
</feature>
<dbReference type="Gene3D" id="1.10.520.10">
    <property type="match status" value="1"/>
</dbReference>
<keyword evidence="4 17" id="KW-0575">Peroxidase</keyword>
<evidence type="ECO:0000313" key="20">
    <source>
        <dbReference type="EMBL" id="THH09970.1"/>
    </source>
</evidence>
<feature type="transmembrane region" description="Helical" evidence="18">
    <location>
        <begin position="790"/>
        <end position="808"/>
    </location>
</feature>
<evidence type="ECO:0000256" key="16">
    <source>
        <dbReference type="PIRSR" id="PIRSR601621-4"/>
    </source>
</evidence>
<comment type="cofactor">
    <cofactor evidence="14">
        <name>heme b</name>
        <dbReference type="ChEBI" id="CHEBI:60344"/>
    </cofactor>
    <text evidence="14">Binds 1 heme b (iron(II)-protoporphyrin IX) group per subunit.</text>
</comment>
<dbReference type="PRINTS" id="PR00458">
    <property type="entry name" value="PEROXIDASE"/>
</dbReference>
<evidence type="ECO:0000256" key="5">
    <source>
        <dbReference type="ARBA" id="ARBA00022617"/>
    </source>
</evidence>
<feature type="transmembrane region" description="Helical" evidence="18">
    <location>
        <begin position="814"/>
        <end position="832"/>
    </location>
</feature>
<feature type="binding site" evidence="14">
    <location>
        <position position="221"/>
    </location>
    <ligand>
        <name>Ca(2+)</name>
        <dbReference type="ChEBI" id="CHEBI:29108"/>
        <label>2</label>
    </ligand>
</feature>
<evidence type="ECO:0000256" key="2">
    <source>
        <dbReference type="ARBA" id="ARBA00006089"/>
    </source>
</evidence>
<gene>
    <name evidence="20" type="ORF">EW146_g8523</name>
</gene>
<dbReference type="OrthoDB" id="2985014at2759"/>
<keyword evidence="10 14" id="KW-0408">Iron</keyword>
<organism evidence="20 21">
    <name type="scientific">Bondarzewia mesenterica</name>
    <dbReference type="NCBI Taxonomy" id="1095465"/>
    <lineage>
        <taxon>Eukaryota</taxon>
        <taxon>Fungi</taxon>
        <taxon>Dikarya</taxon>
        <taxon>Basidiomycota</taxon>
        <taxon>Agaricomycotina</taxon>
        <taxon>Agaricomycetes</taxon>
        <taxon>Russulales</taxon>
        <taxon>Bondarzewiaceae</taxon>
        <taxon>Bondarzewia</taxon>
    </lineage>
</organism>
<dbReference type="InterPro" id="IPR010255">
    <property type="entry name" value="Haem_peroxidase_sf"/>
</dbReference>
<dbReference type="EMBL" id="SGPL01000599">
    <property type="protein sequence ID" value="THH09970.1"/>
    <property type="molecule type" value="Genomic_DNA"/>
</dbReference>
<proteinExistence type="inferred from homology"/>
<evidence type="ECO:0000256" key="14">
    <source>
        <dbReference type="PIRSR" id="PIRSR601621-2"/>
    </source>
</evidence>
<dbReference type="GO" id="GO:0006979">
    <property type="term" value="P:response to oxidative stress"/>
    <property type="evidence" value="ECO:0007669"/>
    <property type="project" value="InterPro"/>
</dbReference>
<evidence type="ECO:0000256" key="9">
    <source>
        <dbReference type="ARBA" id="ARBA00023002"/>
    </source>
</evidence>
<dbReference type="PANTHER" id="PTHR43791:SF6">
    <property type="entry name" value="TRANSPORTER, PUTATIVE (AFU_ORTHOLOGUE AFUA_1G16690)-RELATED"/>
    <property type="match status" value="1"/>
</dbReference>
<feature type="binding site" evidence="14">
    <location>
        <position position="240"/>
    </location>
    <ligand>
        <name>Ca(2+)</name>
        <dbReference type="ChEBI" id="CHEBI:29108"/>
        <label>2</label>
    </ligand>
</feature>
<evidence type="ECO:0000256" key="8">
    <source>
        <dbReference type="ARBA" id="ARBA00022989"/>
    </source>
</evidence>
<dbReference type="InterPro" id="IPR024589">
    <property type="entry name" value="Ligninase_C"/>
</dbReference>
<feature type="binding site" evidence="14">
    <location>
        <position position="107"/>
    </location>
    <ligand>
        <name>Ca(2+)</name>
        <dbReference type="ChEBI" id="CHEBI:29108"/>
        <label>1</label>
    </ligand>
</feature>
<keyword evidence="3" id="KW-0813">Transport</keyword>
<evidence type="ECO:0000256" key="6">
    <source>
        <dbReference type="ARBA" id="ARBA00022692"/>
    </source>
</evidence>
<dbReference type="Pfam" id="PF00141">
    <property type="entry name" value="peroxidase"/>
    <property type="match status" value="1"/>
</dbReference>
<dbReference type="GO" id="GO:0016020">
    <property type="term" value="C:membrane"/>
    <property type="evidence" value="ECO:0007669"/>
    <property type="project" value="UniProtKB-SubCell"/>
</dbReference>
<dbReference type="Pfam" id="PF11895">
    <property type="entry name" value="Peroxidase_ext"/>
    <property type="match status" value="1"/>
</dbReference>
<keyword evidence="14 17" id="KW-0106">Calcium</keyword>
<keyword evidence="9 17" id="KW-0560">Oxidoreductase</keyword>
<dbReference type="InterPro" id="IPR011701">
    <property type="entry name" value="MFS"/>
</dbReference>
<evidence type="ECO:0000256" key="11">
    <source>
        <dbReference type="ARBA" id="ARBA00023136"/>
    </source>
</evidence>
<feature type="transmembrane region" description="Helical" evidence="18">
    <location>
        <begin position="876"/>
        <end position="893"/>
    </location>
</feature>
<dbReference type="PROSITE" id="PS00436">
    <property type="entry name" value="PEROXIDASE_2"/>
    <property type="match status" value="1"/>
</dbReference>
<evidence type="ECO:0000256" key="1">
    <source>
        <dbReference type="ARBA" id="ARBA00004141"/>
    </source>
</evidence>
<feature type="binding site" evidence="14">
    <location>
        <position position="245"/>
    </location>
    <ligand>
        <name>Ca(2+)</name>
        <dbReference type="ChEBI" id="CHEBI:29108"/>
        <label>2</label>
    </ligand>
</feature>
<evidence type="ECO:0000256" key="4">
    <source>
        <dbReference type="ARBA" id="ARBA00022559"/>
    </source>
</evidence>